<dbReference type="SUPFAM" id="SSF54495">
    <property type="entry name" value="UBC-like"/>
    <property type="match status" value="1"/>
</dbReference>
<comment type="caution">
    <text evidence="1">The sequence shown here is derived from an EMBL/GenBank/DDBJ whole genome shotgun (WGS) entry which is preliminary data.</text>
</comment>
<organism evidence="1 2">
    <name type="scientific">Prorocentrum cordatum</name>
    <dbReference type="NCBI Taxonomy" id="2364126"/>
    <lineage>
        <taxon>Eukaryota</taxon>
        <taxon>Sar</taxon>
        <taxon>Alveolata</taxon>
        <taxon>Dinophyceae</taxon>
        <taxon>Prorocentrales</taxon>
        <taxon>Prorocentraceae</taxon>
        <taxon>Prorocentrum</taxon>
    </lineage>
</organism>
<evidence type="ECO:0000313" key="1">
    <source>
        <dbReference type="EMBL" id="CAK0800444.1"/>
    </source>
</evidence>
<accession>A0ABN9QB39</accession>
<feature type="non-terminal residue" evidence="1">
    <location>
        <position position="672"/>
    </location>
</feature>
<gene>
    <name evidence="1" type="ORF">PCOR1329_LOCUS8596</name>
</gene>
<keyword evidence="2" id="KW-1185">Reference proteome</keyword>
<name>A0ABN9QB39_9DINO</name>
<proteinExistence type="predicted"/>
<dbReference type="InterPro" id="IPR016135">
    <property type="entry name" value="UBQ-conjugating_enzyme/RWD"/>
</dbReference>
<evidence type="ECO:0000313" key="2">
    <source>
        <dbReference type="Proteomes" id="UP001189429"/>
    </source>
</evidence>
<reference evidence="1" key="1">
    <citation type="submission" date="2023-10" db="EMBL/GenBank/DDBJ databases">
        <authorList>
            <person name="Chen Y."/>
            <person name="Shah S."/>
            <person name="Dougan E. K."/>
            <person name="Thang M."/>
            <person name="Chan C."/>
        </authorList>
    </citation>
    <scope>NUCLEOTIDE SEQUENCE [LARGE SCALE GENOMIC DNA]</scope>
</reference>
<dbReference type="Proteomes" id="UP001189429">
    <property type="component" value="Unassembled WGS sequence"/>
</dbReference>
<sequence length="672" mass="73394">MAPEINARLHGELLRDISGFSPTQYSGLRSGGADLRMWTIIPIQLARRLARLGDTFAITRHITDVSASELRAELSAATAAVSSINGCFSTYGHGAFGKCGGNNTYGSHGSQSYGVHGISEYVADGFSTKRAAEITKLQASHKRHLTFLSEAEVISPLRSLLGDSRAARPNEGSEMKVAPGDIDEAGLAALAAAAAQQDQLPLAPREEKAAEPVPEDLDLRKRLEDVSQAMGKDAARGLLGNAVKVLQRLAKDQANPKLHEMRKEVLERIVGESLFFVFEAAGFEERPAGDGGAPAAFVWRGGEEAASAVRVALAESQRAADLCLDPDAVTFTQVSELVGAGRALPGIEDVDDKALDNDSFWRKWDLQVAVRGGAESHGAYASLFWLRLRFCHEWPAKPPAVRFLSVIHHRLVEDGEMQEPFFTHLKQSAWDASSRRYRLHDLLTAVRLSLTDPHAVCPEEEAVALPVPHGTPEYQGTVAHPALGPDHKEFKMQTHAQRMPKEFQGRWEALGQRGAATIFVDHSSRHVAIFAQSPLGDVELNGEVDEDNGTLFGDVIFSGSREGSFSLVPVPEEQRDLGDESTNTKRLAIIRKFTSMARHPELFAEKPNWTCNEWLNPGFSKALAAGTADAWRDLLMTHSPGEVYSFPFFTAGFCEVLLQEVMNFYDSGLPAR</sequence>
<protein>
    <submittedName>
        <fullName evidence="1">Uncharacterized protein</fullName>
    </submittedName>
</protein>
<feature type="non-terminal residue" evidence="1">
    <location>
        <position position="1"/>
    </location>
</feature>
<dbReference type="Gene3D" id="3.10.110.10">
    <property type="entry name" value="Ubiquitin Conjugating Enzyme"/>
    <property type="match status" value="1"/>
</dbReference>
<dbReference type="EMBL" id="CAUYUJ010002363">
    <property type="protein sequence ID" value="CAK0800444.1"/>
    <property type="molecule type" value="Genomic_DNA"/>
</dbReference>
<dbReference type="Pfam" id="PF25238">
    <property type="entry name" value="OGFOD2-like"/>
    <property type="match status" value="1"/>
</dbReference>